<dbReference type="EMBL" id="CBXI010000015">
    <property type="protein sequence ID" value="CDL90973.1"/>
    <property type="molecule type" value="Genomic_DNA"/>
</dbReference>
<evidence type="ECO:0000313" key="2">
    <source>
        <dbReference type="Proteomes" id="UP000019482"/>
    </source>
</evidence>
<organism evidence="1 2">
    <name type="scientific">Clostridium tyrobutyricum DIVETGP</name>
    <dbReference type="NCBI Taxonomy" id="1408889"/>
    <lineage>
        <taxon>Bacteria</taxon>
        <taxon>Bacillati</taxon>
        <taxon>Bacillota</taxon>
        <taxon>Clostridia</taxon>
        <taxon>Eubacteriales</taxon>
        <taxon>Clostridiaceae</taxon>
        <taxon>Clostridium</taxon>
    </lineage>
</organism>
<name>W6N3D6_CLOTY</name>
<dbReference type="Proteomes" id="UP000019482">
    <property type="component" value="Unassembled WGS sequence"/>
</dbReference>
<dbReference type="AlphaFoldDB" id="W6N3D6"/>
<reference evidence="1 2" key="1">
    <citation type="journal article" date="2015" name="Genome Announc.">
        <title>Draft Genome Sequence of Clostridium tyrobutyricum Strain DIVETGP, Isolated from Cow's Milk for Grana Padano Production.</title>
        <authorList>
            <person name="Soggiu A."/>
            <person name="Piras C."/>
            <person name="Gaiarsa S."/>
            <person name="Sassera D."/>
            <person name="Roncada P."/>
            <person name="Bendixen E."/>
            <person name="Brasca M."/>
            <person name="Bonizzi L."/>
        </authorList>
    </citation>
    <scope>NUCLEOTIDE SEQUENCE [LARGE SCALE GENOMIC DNA]</scope>
    <source>
        <strain evidence="1 2">DIVETGP</strain>
    </source>
</reference>
<keyword evidence="2" id="KW-1185">Reference proteome</keyword>
<sequence>MIYDKRFDYNMQYNKCMWRYSSDSCIYQFVLSQKIGRHGKV</sequence>
<protein>
    <submittedName>
        <fullName evidence="1">Uncharacterized protein</fullName>
    </submittedName>
</protein>
<gene>
    <name evidence="1" type="ORF">CTDIVETGP_1043</name>
</gene>
<evidence type="ECO:0000313" key="1">
    <source>
        <dbReference type="EMBL" id="CDL90973.1"/>
    </source>
</evidence>
<accession>W6N3D6</accession>
<proteinExistence type="predicted"/>
<comment type="caution">
    <text evidence="1">The sequence shown here is derived from an EMBL/GenBank/DDBJ whole genome shotgun (WGS) entry which is preliminary data.</text>
</comment>